<dbReference type="AlphaFoldDB" id="Q0F1Q3"/>
<feature type="chain" id="PRO_5004171587" description="PBP domain-containing protein" evidence="2">
    <location>
        <begin position="25"/>
        <end position="276"/>
    </location>
</feature>
<dbReference type="SUPFAM" id="SSF53850">
    <property type="entry name" value="Periplasmic binding protein-like II"/>
    <property type="match status" value="1"/>
</dbReference>
<accession>Q0F1Q3</accession>
<dbReference type="OrthoDB" id="9790048at2"/>
<dbReference type="STRING" id="314344.AL013_07560"/>
<keyword evidence="5" id="KW-1185">Reference proteome</keyword>
<comment type="caution">
    <text evidence="4">The sequence shown here is derived from an EMBL/GenBank/DDBJ whole genome shotgun (WGS) entry which is preliminary data.</text>
</comment>
<dbReference type="PANTHER" id="PTHR30570:SF1">
    <property type="entry name" value="PHOSPHATE-BINDING PROTEIN PSTS"/>
    <property type="match status" value="1"/>
</dbReference>
<evidence type="ECO:0000259" key="3">
    <source>
        <dbReference type="Pfam" id="PF12849"/>
    </source>
</evidence>
<organism evidence="4 5">
    <name type="scientific">Mariprofundus ferrooxydans PV-1</name>
    <dbReference type="NCBI Taxonomy" id="314345"/>
    <lineage>
        <taxon>Bacteria</taxon>
        <taxon>Pseudomonadati</taxon>
        <taxon>Pseudomonadota</taxon>
        <taxon>Candidatius Mariprofundia</taxon>
        <taxon>Mariprofundales</taxon>
        <taxon>Mariprofundaceae</taxon>
        <taxon>Mariprofundus</taxon>
    </lineage>
</organism>
<dbReference type="PANTHER" id="PTHR30570">
    <property type="entry name" value="PERIPLASMIC PHOSPHATE BINDING COMPONENT OF PHOSPHATE ABC TRANSPORTER"/>
    <property type="match status" value="1"/>
</dbReference>
<evidence type="ECO:0000313" key="4">
    <source>
        <dbReference type="EMBL" id="EAU55138.1"/>
    </source>
</evidence>
<dbReference type="eggNOG" id="COG0226">
    <property type="taxonomic scope" value="Bacteria"/>
</dbReference>
<dbReference type="HOGENOM" id="CLU_026228_5_1_0"/>
<protein>
    <recommendedName>
        <fullName evidence="3">PBP domain-containing protein</fullName>
    </recommendedName>
</protein>
<dbReference type="Gene3D" id="3.40.190.10">
    <property type="entry name" value="Periplasmic binding protein-like II"/>
    <property type="match status" value="2"/>
</dbReference>
<sequence>MPKSIYLTLIAICFSCMLLQQAQAEVITIAGSSTIQKFIKLAANVYSSRHPDIQFIIGSGGSTAGFAKVIDGRIQIGMMSRELTDDEKKKLGSIQHLVVGLDAVVPVVSREVFQAGIKLVDLPTLARIYQGKIVSWNQLGGANRKILVADKEVHRGTRFVFAMAVFGDPKARATKRAIILGDNQEVLNLVSSSDQAIGYVSFAYASGDVKALSLKVDDKVISPTLSNIRNGSFPMARKLYLLVPKNVPGYVADFVRFVQSEEAMALVKKAGYIPVN</sequence>
<dbReference type="CDD" id="cd13653">
    <property type="entry name" value="PBP2_phosphate_like_1"/>
    <property type="match status" value="1"/>
</dbReference>
<evidence type="ECO:0000256" key="2">
    <source>
        <dbReference type="SAM" id="SignalP"/>
    </source>
</evidence>
<dbReference type="InterPro" id="IPR050811">
    <property type="entry name" value="Phosphate_ABC_transporter"/>
</dbReference>
<feature type="signal peptide" evidence="2">
    <location>
        <begin position="1"/>
        <end position="24"/>
    </location>
</feature>
<dbReference type="InParanoid" id="Q0F1Q3"/>
<feature type="domain" description="PBP" evidence="3">
    <location>
        <begin position="22"/>
        <end position="262"/>
    </location>
</feature>
<dbReference type="Pfam" id="PF12849">
    <property type="entry name" value="PBP_like_2"/>
    <property type="match status" value="1"/>
</dbReference>
<keyword evidence="1 2" id="KW-0732">Signal</keyword>
<dbReference type="InterPro" id="IPR024370">
    <property type="entry name" value="PBP_domain"/>
</dbReference>
<proteinExistence type="predicted"/>
<dbReference type="Proteomes" id="UP000005297">
    <property type="component" value="Unassembled WGS sequence"/>
</dbReference>
<dbReference type="EMBL" id="AATS01000003">
    <property type="protein sequence ID" value="EAU55138.1"/>
    <property type="molecule type" value="Genomic_DNA"/>
</dbReference>
<evidence type="ECO:0000256" key="1">
    <source>
        <dbReference type="ARBA" id="ARBA00022729"/>
    </source>
</evidence>
<reference evidence="4 5" key="1">
    <citation type="submission" date="2006-09" db="EMBL/GenBank/DDBJ databases">
        <authorList>
            <person name="Emerson D."/>
            <person name="Ferriera S."/>
            <person name="Johnson J."/>
            <person name="Kravitz S."/>
            <person name="Halpern A."/>
            <person name="Remington K."/>
            <person name="Beeson K."/>
            <person name="Tran B."/>
            <person name="Rogers Y.-H."/>
            <person name="Friedman R."/>
            <person name="Venter J.C."/>
        </authorList>
    </citation>
    <scope>NUCLEOTIDE SEQUENCE [LARGE SCALE GENOMIC DNA]</scope>
    <source>
        <strain evidence="4 5">PV-1</strain>
    </source>
</reference>
<evidence type="ECO:0000313" key="5">
    <source>
        <dbReference type="Proteomes" id="UP000005297"/>
    </source>
</evidence>
<gene>
    <name evidence="4" type="ORF">SPV1_10416</name>
</gene>
<name>Q0F1Q3_9PROT</name>